<dbReference type="InterPro" id="IPR017932">
    <property type="entry name" value="GATase_2_dom"/>
</dbReference>
<keyword evidence="7 11" id="KW-0411">Iron-sulfur</keyword>
<keyword evidence="7 10" id="KW-0460">Magnesium</keyword>
<dbReference type="GO" id="GO:0009113">
    <property type="term" value="P:purine nucleobase biosynthetic process"/>
    <property type="evidence" value="ECO:0007669"/>
    <property type="project" value="UniProtKB-UniRule"/>
</dbReference>
<keyword evidence="3 7" id="KW-0328">Glycosyltransferase</keyword>
<dbReference type="STRING" id="339860.Msp_1122"/>
<keyword evidence="7 11" id="KW-0408">Iron</keyword>
<dbReference type="InterPro" id="IPR029055">
    <property type="entry name" value="Ntn_hydrolases_N"/>
</dbReference>
<dbReference type="PIRSF" id="PIRSF000485">
    <property type="entry name" value="Amd_phspho_trans"/>
    <property type="match status" value="1"/>
</dbReference>
<dbReference type="EC" id="2.4.2.14" evidence="7"/>
<evidence type="ECO:0000256" key="11">
    <source>
        <dbReference type="PIRSR" id="PIRSR000485-3"/>
    </source>
</evidence>
<feature type="binding site" evidence="7 11">
    <location>
        <position position="453"/>
    </location>
    <ligand>
        <name>[4Fe-4S] cluster</name>
        <dbReference type="ChEBI" id="CHEBI:49883"/>
    </ligand>
</feature>
<dbReference type="KEGG" id="mst:Msp_1122"/>
<dbReference type="AlphaFoldDB" id="Q2NF99"/>
<evidence type="ECO:0000256" key="8">
    <source>
        <dbReference type="PIRNR" id="PIRNR000485"/>
    </source>
</evidence>
<dbReference type="HAMAP" id="MF_01931">
    <property type="entry name" value="PurF"/>
    <property type="match status" value="1"/>
</dbReference>
<evidence type="ECO:0000256" key="9">
    <source>
        <dbReference type="PIRSR" id="PIRSR000485-1"/>
    </source>
</evidence>
<dbReference type="InterPro" id="IPR000836">
    <property type="entry name" value="PRTase_dom"/>
</dbReference>
<keyword evidence="7" id="KW-0004">4Fe-4S</keyword>
<evidence type="ECO:0000256" key="2">
    <source>
        <dbReference type="ARBA" id="ARBA00010138"/>
    </source>
</evidence>
<evidence type="ECO:0000256" key="5">
    <source>
        <dbReference type="ARBA" id="ARBA00022755"/>
    </source>
</evidence>
<feature type="domain" description="Rhodanese" evidence="12">
    <location>
        <begin position="354"/>
        <end position="397"/>
    </location>
</feature>
<dbReference type="RefSeq" id="WP_011406703.1">
    <property type="nucleotide sequence ID" value="NC_007681.1"/>
</dbReference>
<evidence type="ECO:0000313" key="15">
    <source>
        <dbReference type="Proteomes" id="UP000001931"/>
    </source>
</evidence>
<dbReference type="InterPro" id="IPR035584">
    <property type="entry name" value="PurF_N"/>
</dbReference>
<proteinExistence type="inferred from homology"/>
<evidence type="ECO:0000259" key="12">
    <source>
        <dbReference type="PROSITE" id="PS50206"/>
    </source>
</evidence>
<comment type="function">
    <text evidence="7">Catalyzes the formation of phosphoribosylamine from phosphoribosylpyrophosphate (PRPP) and glutamine.</text>
</comment>
<gene>
    <name evidence="7 14" type="primary">purF</name>
    <name evidence="14" type="ordered locus">Msp_1122</name>
</gene>
<organism evidence="14 15">
    <name type="scientific">Methanosphaera stadtmanae (strain ATCC 43021 / DSM 3091 / JCM 11832 / MCB-3)</name>
    <dbReference type="NCBI Taxonomy" id="339860"/>
    <lineage>
        <taxon>Archaea</taxon>
        <taxon>Methanobacteriati</taxon>
        <taxon>Methanobacteriota</taxon>
        <taxon>Methanomada group</taxon>
        <taxon>Methanobacteria</taxon>
        <taxon>Methanobacteriales</taxon>
        <taxon>Methanobacteriaceae</taxon>
        <taxon>Methanosphaera</taxon>
    </lineage>
</organism>
<feature type="binding site" evidence="7 11">
    <location>
        <position position="253"/>
    </location>
    <ligand>
        <name>[4Fe-4S] cluster</name>
        <dbReference type="ChEBI" id="CHEBI:49883"/>
    </ligand>
</feature>
<dbReference type="InterPro" id="IPR029057">
    <property type="entry name" value="PRTase-like"/>
</dbReference>
<evidence type="ECO:0000256" key="1">
    <source>
        <dbReference type="ARBA" id="ARBA00005209"/>
    </source>
</evidence>
<reference evidence="14 15" key="1">
    <citation type="journal article" date="2006" name="J. Bacteriol.">
        <title>The genome sequence of Methanosphaera stadtmanae reveals why this human intestinal archaeon is restricted to methanol and H2 for methane formation and ATP synthesis.</title>
        <authorList>
            <person name="Fricke W.F."/>
            <person name="Seedorf H."/>
            <person name="Henne A."/>
            <person name="Kruer M."/>
            <person name="Liesegang H."/>
            <person name="Hedderich R."/>
            <person name="Gottschalk G."/>
            <person name="Thauer R.K."/>
        </authorList>
    </citation>
    <scope>NUCLEOTIDE SEQUENCE [LARGE SCALE GENOMIC DNA]</scope>
    <source>
        <strain evidence="15">ATCC 43021 / DSM 3091 / JCM 11832 / MCB-3</strain>
    </source>
</reference>
<dbReference type="HOGENOM" id="CLU_022389_3_1_2"/>
<accession>Q2NF99</accession>
<evidence type="ECO:0000256" key="3">
    <source>
        <dbReference type="ARBA" id="ARBA00022676"/>
    </source>
</evidence>
<dbReference type="GO" id="GO:0006189">
    <property type="term" value="P:'de novo' IMP biosynthetic process"/>
    <property type="evidence" value="ECO:0007669"/>
    <property type="project" value="UniProtKB-UniRule"/>
</dbReference>
<evidence type="ECO:0000256" key="10">
    <source>
        <dbReference type="PIRSR" id="PIRSR000485-2"/>
    </source>
</evidence>
<sequence length="470" mass="51848">MGRQNVQNDLQDKCGVVGVYSYDESVDVASWIYSGLYTIQHRGQESAGISVLKEGRINTHVGMGLVSDVFDNNLLDILNGNVGIGHVRYSTTGDSSHENCSPFVEHKENIIISIGHNGDIVNSTSLRKELLESNHEFKSTTDSEVICHLIIDEYNKSGDVVLAIQKTCSKLIGSYSLVILINGVLYAVRDPLGMKPLALGRSDEFLVIASETVAFDSLDIPYIRSIEPGEILEIDNGKETSYFLPKEEHTANCMFEYLYFARPDSIIFDKSVYEVRLNVGKRLAQEYPIDADVVIAVPDSAIPATLAYARESKIPYAEGLIKNRYVGRTFIMPTQKDRDIAVKLKMNTLNSVIKDKRVIVIDDSVVRGTTSKTIIKMLRDAGASEVHLLVGCPEIISPCFYGIAMATKEELLAVDRTTEEICDEIGVDSIGYISIEGLVESIGTPREDLCLGCITGDYPTVIPDDLLDNE</sequence>
<dbReference type="GO" id="GO:0000287">
    <property type="term" value="F:magnesium ion binding"/>
    <property type="evidence" value="ECO:0007669"/>
    <property type="project" value="UniProtKB-UniRule"/>
</dbReference>
<comment type="catalytic activity">
    <reaction evidence="7 8">
        <text>5-phospho-beta-D-ribosylamine + L-glutamate + diphosphate = 5-phospho-alpha-D-ribose 1-diphosphate + L-glutamine + H2O</text>
        <dbReference type="Rhea" id="RHEA:14905"/>
        <dbReference type="ChEBI" id="CHEBI:15377"/>
        <dbReference type="ChEBI" id="CHEBI:29985"/>
        <dbReference type="ChEBI" id="CHEBI:33019"/>
        <dbReference type="ChEBI" id="CHEBI:58017"/>
        <dbReference type="ChEBI" id="CHEBI:58359"/>
        <dbReference type="ChEBI" id="CHEBI:58681"/>
        <dbReference type="EC" id="2.4.2.14"/>
    </reaction>
</comment>
<dbReference type="Gene3D" id="3.40.50.2020">
    <property type="match status" value="1"/>
</dbReference>
<evidence type="ECO:0000256" key="7">
    <source>
        <dbReference type="HAMAP-Rule" id="MF_01931"/>
    </source>
</evidence>
<feature type="binding site" evidence="7 10">
    <location>
        <position position="300"/>
    </location>
    <ligand>
        <name>Mg(2+)</name>
        <dbReference type="ChEBI" id="CHEBI:18420"/>
    </ligand>
</feature>
<dbReference type="eggNOG" id="arCOG00093">
    <property type="taxonomic scope" value="Archaea"/>
</dbReference>
<evidence type="ECO:0000256" key="4">
    <source>
        <dbReference type="ARBA" id="ARBA00022679"/>
    </source>
</evidence>
<dbReference type="MEROPS" id="C44.001"/>
<feature type="binding site" evidence="7 10">
    <location>
        <position position="363"/>
    </location>
    <ligand>
        <name>Mg(2+)</name>
        <dbReference type="ChEBI" id="CHEBI:18420"/>
    </ligand>
</feature>
<dbReference type="CDD" id="cd06223">
    <property type="entry name" value="PRTases_typeI"/>
    <property type="match status" value="1"/>
</dbReference>
<name>Q2NF99_METST</name>
<feature type="domain" description="Glutamine amidotransferase type-2" evidence="13">
    <location>
        <begin position="14"/>
        <end position="237"/>
    </location>
</feature>
<keyword evidence="4 7" id="KW-0808">Transferase</keyword>
<comment type="pathway">
    <text evidence="1 7 8">Purine metabolism; IMP biosynthesis via de novo pathway; N(1)-(5-phospho-D-ribosyl)glycinamide from 5-phospho-alpha-D-ribose 1-diphosphate: step 1/2.</text>
</comment>
<dbReference type="UniPathway" id="UPA00074">
    <property type="reaction ID" value="UER00124"/>
</dbReference>
<dbReference type="PROSITE" id="PS51278">
    <property type="entry name" value="GATASE_TYPE_2"/>
    <property type="match status" value="1"/>
</dbReference>
<dbReference type="CDD" id="cd00715">
    <property type="entry name" value="GPATase_N"/>
    <property type="match status" value="1"/>
</dbReference>
<feature type="binding site" evidence="7 11">
    <location>
        <position position="450"/>
    </location>
    <ligand>
        <name>[4Fe-4S] cluster</name>
        <dbReference type="ChEBI" id="CHEBI:49883"/>
    </ligand>
</feature>
<dbReference type="SUPFAM" id="SSF53271">
    <property type="entry name" value="PRTase-like"/>
    <property type="match status" value="1"/>
</dbReference>
<comment type="similarity">
    <text evidence="2 7 8">In the C-terminal section; belongs to the purine/pyrimidine phosphoribosyltransferase family.</text>
</comment>
<feature type="binding site" evidence="7 11">
    <location>
        <position position="399"/>
    </location>
    <ligand>
        <name>[4Fe-4S] cluster</name>
        <dbReference type="ChEBI" id="CHEBI:49883"/>
    </ligand>
</feature>
<dbReference type="Pfam" id="PF13522">
    <property type="entry name" value="GATase_6"/>
    <property type="match status" value="1"/>
</dbReference>
<comment type="cofactor">
    <cofactor evidence="7 11">
        <name>[4Fe-4S] cluster</name>
        <dbReference type="ChEBI" id="CHEBI:49883"/>
    </cofactor>
    <text evidence="7 11">Binds 1 [4Fe-4S] cluster per subunit.</text>
</comment>
<comment type="cofactor">
    <cofactor evidence="7 10">
        <name>Mg(2+)</name>
        <dbReference type="ChEBI" id="CHEBI:18420"/>
    </cofactor>
    <text evidence="7 10">Binds 1 Mg(2+) ion per subunit.</text>
</comment>
<dbReference type="Pfam" id="PF00156">
    <property type="entry name" value="Pribosyltran"/>
    <property type="match status" value="1"/>
</dbReference>
<dbReference type="PROSITE" id="PS50206">
    <property type="entry name" value="RHODANESE_3"/>
    <property type="match status" value="1"/>
</dbReference>
<dbReference type="GO" id="GO:0051539">
    <property type="term" value="F:4 iron, 4 sulfur cluster binding"/>
    <property type="evidence" value="ECO:0007669"/>
    <property type="project" value="UniProtKB-KW"/>
</dbReference>
<dbReference type="Gene3D" id="3.60.20.10">
    <property type="entry name" value="Glutamine Phosphoribosylpyrophosphate, subunit 1, domain 1"/>
    <property type="match status" value="1"/>
</dbReference>
<evidence type="ECO:0000259" key="13">
    <source>
        <dbReference type="PROSITE" id="PS51278"/>
    </source>
</evidence>
<dbReference type="OrthoDB" id="5976at2157"/>
<dbReference type="GO" id="GO:0004044">
    <property type="term" value="F:amidophosphoribosyltransferase activity"/>
    <property type="evidence" value="ECO:0007669"/>
    <property type="project" value="UniProtKB-UniRule"/>
</dbReference>
<dbReference type="SUPFAM" id="SSF56235">
    <property type="entry name" value="N-terminal nucleophile aminohydrolases (Ntn hydrolases)"/>
    <property type="match status" value="1"/>
</dbReference>
<feature type="binding site" evidence="7 10">
    <location>
        <position position="362"/>
    </location>
    <ligand>
        <name>Mg(2+)</name>
        <dbReference type="ChEBI" id="CHEBI:18420"/>
    </ligand>
</feature>
<dbReference type="InterPro" id="IPR001763">
    <property type="entry name" value="Rhodanese-like_dom"/>
</dbReference>
<protein>
    <recommendedName>
        <fullName evidence="7">Amidophosphoribosyltransferase</fullName>
        <shortName evidence="7">ATase</shortName>
        <ecNumber evidence="7">2.4.2.14</ecNumber>
    </recommendedName>
    <alternativeName>
        <fullName evidence="7">Glutamine phosphoribosylpyrophosphate amidotransferase</fullName>
        <shortName evidence="7">GPATase</shortName>
    </alternativeName>
</protein>
<dbReference type="PANTHER" id="PTHR11907">
    <property type="entry name" value="AMIDOPHOSPHORIBOSYLTRANSFERASE"/>
    <property type="match status" value="1"/>
</dbReference>
<keyword evidence="15" id="KW-1185">Reference proteome</keyword>
<dbReference type="GeneID" id="3855517"/>
<dbReference type="EMBL" id="CP000102">
    <property type="protein sequence ID" value="ABC57504.1"/>
    <property type="molecule type" value="Genomic_DNA"/>
</dbReference>
<dbReference type="NCBIfam" id="TIGR01134">
    <property type="entry name" value="purF"/>
    <property type="match status" value="1"/>
</dbReference>
<dbReference type="InterPro" id="IPR005854">
    <property type="entry name" value="PurF"/>
</dbReference>
<keyword evidence="5 7" id="KW-0658">Purine biosynthesis</keyword>
<evidence type="ECO:0000313" key="14">
    <source>
        <dbReference type="EMBL" id="ABC57504.1"/>
    </source>
</evidence>
<evidence type="ECO:0000256" key="6">
    <source>
        <dbReference type="ARBA" id="ARBA00022962"/>
    </source>
</evidence>
<dbReference type="Proteomes" id="UP000001931">
    <property type="component" value="Chromosome"/>
</dbReference>
<keyword evidence="7 10" id="KW-0479">Metal-binding</keyword>
<feature type="active site" description="Nucleophile" evidence="7 9">
    <location>
        <position position="14"/>
    </location>
</feature>
<keyword evidence="6 7" id="KW-0315">Glutamine amidotransferase</keyword>